<dbReference type="OMA" id="KREWHAS"/>
<reference evidence="3 4" key="1">
    <citation type="journal article" date="2012" name="Science">
        <title>The Paleozoic origin of enzymatic lignin decomposition reconstructed from 31 fungal genomes.</title>
        <authorList>
            <person name="Floudas D."/>
            <person name="Binder M."/>
            <person name="Riley R."/>
            <person name="Barry K."/>
            <person name="Blanchette R.A."/>
            <person name="Henrissat B."/>
            <person name="Martinez A.T."/>
            <person name="Otillar R."/>
            <person name="Spatafora J.W."/>
            <person name="Yadav J.S."/>
            <person name="Aerts A."/>
            <person name="Benoit I."/>
            <person name="Boyd A."/>
            <person name="Carlson A."/>
            <person name="Copeland A."/>
            <person name="Coutinho P.M."/>
            <person name="de Vries R.P."/>
            <person name="Ferreira P."/>
            <person name="Findley K."/>
            <person name="Foster B."/>
            <person name="Gaskell J."/>
            <person name="Glotzer D."/>
            <person name="Gorecki P."/>
            <person name="Heitman J."/>
            <person name="Hesse C."/>
            <person name="Hori C."/>
            <person name="Igarashi K."/>
            <person name="Jurgens J.A."/>
            <person name="Kallen N."/>
            <person name="Kersten P."/>
            <person name="Kohler A."/>
            <person name="Kuees U."/>
            <person name="Kumar T.K.A."/>
            <person name="Kuo A."/>
            <person name="LaButti K."/>
            <person name="Larrondo L.F."/>
            <person name="Lindquist E."/>
            <person name="Ling A."/>
            <person name="Lombard V."/>
            <person name="Lucas S."/>
            <person name="Lundell T."/>
            <person name="Martin R."/>
            <person name="McLaughlin D.J."/>
            <person name="Morgenstern I."/>
            <person name="Morin E."/>
            <person name="Murat C."/>
            <person name="Nagy L.G."/>
            <person name="Nolan M."/>
            <person name="Ohm R.A."/>
            <person name="Patyshakuliyeva A."/>
            <person name="Rokas A."/>
            <person name="Ruiz-Duenas F.J."/>
            <person name="Sabat G."/>
            <person name="Salamov A."/>
            <person name="Samejima M."/>
            <person name="Schmutz J."/>
            <person name="Slot J.C."/>
            <person name="St John F."/>
            <person name="Stenlid J."/>
            <person name="Sun H."/>
            <person name="Sun S."/>
            <person name="Syed K."/>
            <person name="Tsang A."/>
            <person name="Wiebenga A."/>
            <person name="Young D."/>
            <person name="Pisabarro A."/>
            <person name="Eastwood D.C."/>
            <person name="Martin F."/>
            <person name="Cullen D."/>
            <person name="Grigoriev I.V."/>
            <person name="Hibbett D.S."/>
        </authorList>
    </citation>
    <scope>NUCLEOTIDE SEQUENCE [LARGE SCALE GENOMIC DNA]</scope>
    <source>
        <strain evidence="3 4">ATCC 11539</strain>
    </source>
</reference>
<dbReference type="AlphaFoldDB" id="S7RMK7"/>
<dbReference type="InterPro" id="IPR013762">
    <property type="entry name" value="Integrase-like_cat_sf"/>
</dbReference>
<evidence type="ECO:0000256" key="1">
    <source>
        <dbReference type="ARBA" id="ARBA00023172"/>
    </source>
</evidence>
<proteinExistence type="predicted"/>
<evidence type="ECO:0000313" key="3">
    <source>
        <dbReference type="EMBL" id="EPQ55680.1"/>
    </source>
</evidence>
<dbReference type="EMBL" id="KB469301">
    <property type="protein sequence ID" value="EPQ55680.1"/>
    <property type="molecule type" value="Genomic_DNA"/>
</dbReference>
<sequence length="712" mass="80259">MAAAKAKAAGKKAKSNLPSTPATLAKLQVLGKEKTDEYLHARNTTIKYQQQANNAQKWLASFFAEEKAAEREGLVAGLVQPGKGESLAGLEKTESASLFRDPEFQRALDGPPGQYTPTAISMYLVYKCFEQDLKNSTAVQIHAALIREYDQMDADTYRGRWRYDESRRMWVGNPVRSAKVEDVMLSIKHKDGIDGGDRKHSLAMSKKCIEQLYAWSSALCPPQTWSHLPEDLVVVERQAIHLRFRARASLGFTLWTRNCETTRLQYQHFEFNDARRKGGSPLDPPHFEVNLTNRKNWQRKQDKNQSVCGHNYKIYPQPKTPTTDMYTHLLDWFDFYELLLGRALQPEDYAFPFIGTDCKVHPHRAMSSDLVQKELNEFAMLAGVRGAGSFTTHCYRRGGAQYRFMFAPIGERWTLARIRWWGGWAEKEHRDTLIRYLLDELYNYEEDHSDALCPISREAEHSLMGEAALQRPASVAELGEFLTRIKEENPVLIQQAVASSLAAVIPLFAAPPTTPAPQMVSAPVQSLAGRCGMAIQTLPFAPTCASSASQLPTPRRDALVSHPLNLHFPTVPLASPQVTSYQPLPPPAPTRTNPAWIIPAVSGKEAWRKIIQDWETADASRSLSIPLRDWTTEQIKQGGASIYKQRALIATEFIDTYDRDEAKFIAAYPEHTQGVVRLLHAIRIARAVRGQCKQRRSKNGTPDERARRFGSA</sequence>
<dbReference type="KEGG" id="gtr:GLOTRDRAFT_128893"/>
<keyword evidence="4" id="KW-1185">Reference proteome</keyword>
<accession>S7RMK7</accession>
<dbReference type="GO" id="GO:0006310">
    <property type="term" value="P:DNA recombination"/>
    <property type="evidence" value="ECO:0007669"/>
    <property type="project" value="UniProtKB-KW"/>
</dbReference>
<organism evidence="3 4">
    <name type="scientific">Gloeophyllum trabeum (strain ATCC 11539 / FP-39264 / Madison 617)</name>
    <name type="common">Brown rot fungus</name>
    <dbReference type="NCBI Taxonomy" id="670483"/>
    <lineage>
        <taxon>Eukaryota</taxon>
        <taxon>Fungi</taxon>
        <taxon>Dikarya</taxon>
        <taxon>Basidiomycota</taxon>
        <taxon>Agaricomycotina</taxon>
        <taxon>Agaricomycetes</taxon>
        <taxon>Gloeophyllales</taxon>
        <taxon>Gloeophyllaceae</taxon>
        <taxon>Gloeophyllum</taxon>
    </lineage>
</organism>
<feature type="region of interest" description="Disordered" evidence="2">
    <location>
        <begin position="692"/>
        <end position="712"/>
    </location>
</feature>
<dbReference type="GO" id="GO:0003677">
    <property type="term" value="F:DNA binding"/>
    <property type="evidence" value="ECO:0007669"/>
    <property type="project" value="InterPro"/>
</dbReference>
<evidence type="ECO:0000256" key="2">
    <source>
        <dbReference type="SAM" id="MobiDB-lite"/>
    </source>
</evidence>
<dbReference type="Gene3D" id="1.10.443.10">
    <property type="entry name" value="Intergrase catalytic core"/>
    <property type="match status" value="1"/>
</dbReference>
<dbReference type="SUPFAM" id="SSF56349">
    <property type="entry name" value="DNA breaking-rejoining enzymes"/>
    <property type="match status" value="1"/>
</dbReference>
<gene>
    <name evidence="3" type="ORF">GLOTRDRAFT_128893</name>
</gene>
<dbReference type="OrthoDB" id="164951at2759"/>
<dbReference type="eggNOG" id="ENOG502S6NK">
    <property type="taxonomic scope" value="Eukaryota"/>
</dbReference>
<dbReference type="InterPro" id="IPR011010">
    <property type="entry name" value="DNA_brk_join_enz"/>
</dbReference>
<name>S7RMK7_GLOTA</name>
<dbReference type="HOGENOM" id="CLU_013901_0_1_1"/>
<keyword evidence="1" id="KW-0233">DNA recombination</keyword>
<dbReference type="RefSeq" id="XP_007865733.1">
    <property type="nucleotide sequence ID" value="XM_007867542.1"/>
</dbReference>
<dbReference type="GO" id="GO:0015074">
    <property type="term" value="P:DNA integration"/>
    <property type="evidence" value="ECO:0007669"/>
    <property type="project" value="InterPro"/>
</dbReference>
<protein>
    <submittedName>
        <fullName evidence="3">Uncharacterized protein</fullName>
    </submittedName>
</protein>
<feature type="compositionally biased region" description="Basic and acidic residues" evidence="2">
    <location>
        <begin position="701"/>
        <end position="712"/>
    </location>
</feature>
<evidence type="ECO:0000313" key="4">
    <source>
        <dbReference type="Proteomes" id="UP000030669"/>
    </source>
</evidence>
<dbReference type="Proteomes" id="UP000030669">
    <property type="component" value="Unassembled WGS sequence"/>
</dbReference>
<dbReference type="STRING" id="670483.S7RMK7"/>
<dbReference type="GeneID" id="19301815"/>